<dbReference type="AlphaFoldDB" id="A0A0B8QEQ8"/>
<protein>
    <submittedName>
        <fullName evidence="1">Uncharacterized protein</fullName>
    </submittedName>
</protein>
<accession>A0A0B8QEQ8</accession>
<name>A0A0B8QEQ8_9VIBR</name>
<evidence type="ECO:0000313" key="2">
    <source>
        <dbReference type="Proteomes" id="UP000031666"/>
    </source>
</evidence>
<dbReference type="Proteomes" id="UP000031666">
    <property type="component" value="Unassembled WGS sequence"/>
</dbReference>
<comment type="caution">
    <text evidence="1">The sequence shown here is derived from an EMBL/GenBank/DDBJ whole genome shotgun (WGS) entry which is preliminary data.</text>
</comment>
<dbReference type="STRING" id="1481914.JCM19241_3113"/>
<organism evidence="1 2">
    <name type="scientific">Vibrio ishigakensis</name>
    <dbReference type="NCBI Taxonomy" id="1481914"/>
    <lineage>
        <taxon>Bacteria</taxon>
        <taxon>Pseudomonadati</taxon>
        <taxon>Pseudomonadota</taxon>
        <taxon>Gammaproteobacteria</taxon>
        <taxon>Vibrionales</taxon>
        <taxon>Vibrionaceae</taxon>
        <taxon>Vibrio</taxon>
    </lineage>
</organism>
<sequence>MAQLVISIKARVKEESAINTNSFRLKSENKDDSNPYAT</sequence>
<evidence type="ECO:0000313" key="1">
    <source>
        <dbReference type="EMBL" id="GAM73658.1"/>
    </source>
</evidence>
<reference evidence="1 2" key="2">
    <citation type="submission" date="2015-01" db="EMBL/GenBank/DDBJ databases">
        <authorList>
            <consortium name="NBRP consortium"/>
            <person name="Sawabe T."/>
            <person name="Meirelles P."/>
            <person name="Feng G."/>
            <person name="Sayaka M."/>
            <person name="Hattori M."/>
            <person name="Ohkuma M."/>
        </authorList>
    </citation>
    <scope>NUCLEOTIDE SEQUENCE [LARGE SCALE GENOMIC DNA]</scope>
    <source>
        <strain evidence="2">JCM 19241</strain>
    </source>
</reference>
<dbReference type="EMBL" id="BBSC01000001">
    <property type="protein sequence ID" value="GAM73658.1"/>
    <property type="molecule type" value="Genomic_DNA"/>
</dbReference>
<gene>
    <name evidence="1" type="ORF">JCM19241_3113</name>
</gene>
<proteinExistence type="predicted"/>
<reference evidence="1 2" key="1">
    <citation type="submission" date="2015-01" db="EMBL/GenBank/DDBJ databases">
        <title>Vibrio sp. C94 JCM 19241 whole genome shotgun sequence.</title>
        <authorList>
            <person name="Sawabe T."/>
            <person name="Meirelles P."/>
            <person name="Feng G."/>
            <person name="Sayaka M."/>
            <person name="Hattori M."/>
            <person name="Ohkuma M."/>
        </authorList>
    </citation>
    <scope>NUCLEOTIDE SEQUENCE [LARGE SCALE GENOMIC DNA]</scope>
    <source>
        <strain evidence="2">JCM 19241</strain>
    </source>
</reference>